<dbReference type="PRINTS" id="PR01407">
    <property type="entry name" value="BUTYPHLNCDUF"/>
</dbReference>
<dbReference type="Pfam" id="PF11002">
    <property type="entry name" value="RDM"/>
    <property type="match status" value="1"/>
</dbReference>
<dbReference type="InterPro" id="IPR006574">
    <property type="entry name" value="PRY"/>
</dbReference>
<evidence type="ECO:0000256" key="3">
    <source>
        <dbReference type="ARBA" id="ARBA00022833"/>
    </source>
</evidence>
<dbReference type="InterPro" id="IPR013320">
    <property type="entry name" value="ConA-like_dom_sf"/>
</dbReference>
<evidence type="ECO:0000313" key="6">
    <source>
        <dbReference type="Proteomes" id="UP000007646"/>
    </source>
</evidence>
<dbReference type="CDD" id="cd15821">
    <property type="entry name" value="SPRY_PRY_RFPL"/>
    <property type="match status" value="1"/>
</dbReference>
<organism evidence="5 6">
    <name type="scientific">Loxodonta africana</name>
    <name type="common">African elephant</name>
    <dbReference type="NCBI Taxonomy" id="9785"/>
    <lineage>
        <taxon>Eukaryota</taxon>
        <taxon>Metazoa</taxon>
        <taxon>Chordata</taxon>
        <taxon>Craniata</taxon>
        <taxon>Vertebrata</taxon>
        <taxon>Euteleostomi</taxon>
        <taxon>Mammalia</taxon>
        <taxon>Eutheria</taxon>
        <taxon>Afrotheria</taxon>
        <taxon>Proboscidea</taxon>
        <taxon>Elephantidae</taxon>
        <taxon>Loxodonta</taxon>
    </lineage>
</organism>
<dbReference type="InterPro" id="IPR001870">
    <property type="entry name" value="B30.2/SPRY"/>
</dbReference>
<dbReference type="SMART" id="SM00589">
    <property type="entry name" value="PRY"/>
    <property type="match status" value="1"/>
</dbReference>
<dbReference type="Pfam" id="PF15227">
    <property type="entry name" value="zf-C3HC4_4"/>
    <property type="match status" value="1"/>
</dbReference>
<dbReference type="Pfam" id="PF13765">
    <property type="entry name" value="PRY"/>
    <property type="match status" value="1"/>
</dbReference>
<sequence>MAEQFKKASICLTCQGYLEKPTYLKCGFVCCFLCFNLLQREPGGEGLLCPFCPVVTQKNDVRQNFQLHQLISNIKELEPQLRAILRVDPRMLKFQVDMTLDVDTANSNLIISEDRRSVRCGYFKQIREDRAERFKSMCVLGSPQFTSGRHYWEVDVGTSPEWDLGVCKESVNRQVDIKLSSEGGFWTVGVRGGEMFAASTVPLTDLCVNPGLHRVGIFLDMDMGNLSFFDISNGSHIFTFTKIPTVEPLRPFFAPENPVSDDTQGFLSICPVKNPGTASPPVSPE</sequence>
<dbReference type="InterPro" id="IPR037960">
    <property type="entry name" value="SPRY/PRY_RFPL"/>
</dbReference>
<evidence type="ECO:0000313" key="5">
    <source>
        <dbReference type="Ensembl" id="ENSLAFP00000016514.2"/>
    </source>
</evidence>
<dbReference type="OMA" id="RCGYSKQ"/>
<dbReference type="Gene3D" id="2.60.120.920">
    <property type="match status" value="1"/>
</dbReference>
<reference evidence="5" key="2">
    <citation type="submission" date="2025-08" db="UniProtKB">
        <authorList>
            <consortium name="Ensembl"/>
        </authorList>
    </citation>
    <scope>IDENTIFICATION</scope>
    <source>
        <strain evidence="5">Isolate ISIS603380</strain>
    </source>
</reference>
<dbReference type="AlphaFoldDB" id="G3TMX4"/>
<dbReference type="HOGENOM" id="CLU_013137_7_1_1"/>
<accession>G3TMX4</accession>
<keyword evidence="3" id="KW-0862">Zinc</keyword>
<dbReference type="SMART" id="SM00449">
    <property type="entry name" value="SPRY"/>
    <property type="match status" value="1"/>
</dbReference>
<dbReference type="FunFam" id="2.60.120.920:FF:000040">
    <property type="entry name" value="Ret finger protein-like 4A"/>
    <property type="match status" value="1"/>
</dbReference>
<keyword evidence="2" id="KW-0863">Zinc-finger</keyword>
<dbReference type="PANTHER" id="PTHR24103">
    <property type="entry name" value="E3 UBIQUITIN-PROTEIN LIGASE TRIM"/>
    <property type="match status" value="1"/>
</dbReference>
<dbReference type="eggNOG" id="KOG2177">
    <property type="taxonomic scope" value="Eukaryota"/>
</dbReference>
<dbReference type="PROSITE" id="PS50188">
    <property type="entry name" value="B302_SPRY"/>
    <property type="match status" value="1"/>
</dbReference>
<dbReference type="Proteomes" id="UP000007646">
    <property type="component" value="Unassembled WGS sequence"/>
</dbReference>
<dbReference type="Ensembl" id="ENSLAFT00000021726.2">
    <property type="protein sequence ID" value="ENSLAFP00000016514.2"/>
    <property type="gene ID" value="ENSLAFG00000022506.2"/>
</dbReference>
<protein>
    <recommendedName>
        <fullName evidence="4">B30.2/SPRY domain-containing protein</fullName>
    </recommendedName>
</protein>
<reference evidence="5 6" key="1">
    <citation type="submission" date="2009-06" db="EMBL/GenBank/DDBJ databases">
        <title>The Genome Sequence of Loxodonta africana (African elephant).</title>
        <authorList>
            <person name="Di Palma F."/>
            <person name="Heiman D."/>
            <person name="Young S."/>
            <person name="Johnson J."/>
            <person name="Lander E.S."/>
            <person name="Lindblad-Toh K."/>
        </authorList>
    </citation>
    <scope>NUCLEOTIDE SEQUENCE [LARGE SCALE GENOMIC DNA]</scope>
    <source>
        <strain evidence="5 6">Isolate ISIS603380</strain>
    </source>
</reference>
<evidence type="ECO:0000256" key="1">
    <source>
        <dbReference type="ARBA" id="ARBA00022723"/>
    </source>
</evidence>
<proteinExistence type="predicted"/>
<dbReference type="InParanoid" id="G3TMX4"/>
<dbReference type="GeneTree" id="ENSGT00940000163187"/>
<dbReference type="GO" id="GO:0005737">
    <property type="term" value="C:cytoplasm"/>
    <property type="evidence" value="ECO:0007669"/>
    <property type="project" value="UniProtKB-ARBA"/>
</dbReference>
<dbReference type="InterPro" id="IPR043136">
    <property type="entry name" value="B30.2/SPRY_sf"/>
</dbReference>
<feature type="domain" description="B30.2/SPRY" evidence="4">
    <location>
        <begin position="78"/>
        <end position="272"/>
    </location>
</feature>
<dbReference type="InterPro" id="IPR003879">
    <property type="entry name" value="Butyrophylin_SPRY"/>
</dbReference>
<dbReference type="InterPro" id="IPR050143">
    <property type="entry name" value="TRIM/RBCC"/>
</dbReference>
<evidence type="ECO:0000256" key="2">
    <source>
        <dbReference type="ARBA" id="ARBA00022771"/>
    </source>
</evidence>
<name>G3TMX4_LOXAF</name>
<dbReference type="InterPro" id="IPR003877">
    <property type="entry name" value="SPRY_dom"/>
</dbReference>
<dbReference type="SUPFAM" id="SSF57850">
    <property type="entry name" value="RING/U-box"/>
    <property type="match status" value="1"/>
</dbReference>
<dbReference type="Gene3D" id="3.30.40.10">
    <property type="entry name" value="Zinc/RING finger domain, C3HC4 (zinc finger)"/>
    <property type="match status" value="1"/>
</dbReference>
<keyword evidence="1" id="KW-0479">Metal-binding</keyword>
<dbReference type="SUPFAM" id="SSF49899">
    <property type="entry name" value="Concanavalin A-like lectins/glucanases"/>
    <property type="match status" value="1"/>
</dbReference>
<keyword evidence="6" id="KW-1185">Reference proteome</keyword>
<evidence type="ECO:0000259" key="4">
    <source>
        <dbReference type="PROSITE" id="PS50188"/>
    </source>
</evidence>
<dbReference type="InterPro" id="IPR013083">
    <property type="entry name" value="Znf_RING/FYVE/PHD"/>
</dbReference>
<reference evidence="5" key="3">
    <citation type="submission" date="2025-09" db="UniProtKB">
        <authorList>
            <consortium name="Ensembl"/>
        </authorList>
    </citation>
    <scope>IDENTIFICATION</scope>
    <source>
        <strain evidence="5">Isolate ISIS603380</strain>
    </source>
</reference>
<dbReference type="GO" id="GO:0008270">
    <property type="term" value="F:zinc ion binding"/>
    <property type="evidence" value="ECO:0007669"/>
    <property type="project" value="UniProtKB-KW"/>
</dbReference>
<dbReference type="InterPro" id="IPR022723">
    <property type="entry name" value="RDM_domain_RFPL"/>
</dbReference>
<dbReference type="Pfam" id="PF00622">
    <property type="entry name" value="SPRY"/>
    <property type="match status" value="1"/>
</dbReference>